<evidence type="ECO:0000313" key="2">
    <source>
        <dbReference type="EMBL" id="GMR61129.1"/>
    </source>
</evidence>
<protein>
    <submittedName>
        <fullName evidence="2">Uncharacterized protein</fullName>
    </submittedName>
</protein>
<feature type="region of interest" description="Disordered" evidence="1">
    <location>
        <begin position="1"/>
        <end position="46"/>
    </location>
</feature>
<keyword evidence="3" id="KW-1185">Reference proteome</keyword>
<proteinExistence type="predicted"/>
<name>A0AAN5DDJ9_9BILA</name>
<dbReference type="Proteomes" id="UP001328107">
    <property type="component" value="Unassembled WGS sequence"/>
</dbReference>
<dbReference type="AlphaFoldDB" id="A0AAN5DDJ9"/>
<organism evidence="2 3">
    <name type="scientific">Pristionchus mayeri</name>
    <dbReference type="NCBI Taxonomy" id="1317129"/>
    <lineage>
        <taxon>Eukaryota</taxon>
        <taxon>Metazoa</taxon>
        <taxon>Ecdysozoa</taxon>
        <taxon>Nematoda</taxon>
        <taxon>Chromadorea</taxon>
        <taxon>Rhabditida</taxon>
        <taxon>Rhabditina</taxon>
        <taxon>Diplogasteromorpha</taxon>
        <taxon>Diplogasteroidea</taxon>
        <taxon>Neodiplogasteridae</taxon>
        <taxon>Pristionchus</taxon>
    </lineage>
</organism>
<sequence length="90" mass="9826">IDNVSHLHSSSRKTLLRDGNHREGKGIHEESGKADIPDSGREDFESGEDVDCFCLLPDDEHVIELVDGIGIDDVADVGVILPEGARRVHL</sequence>
<feature type="non-terminal residue" evidence="2">
    <location>
        <position position="90"/>
    </location>
</feature>
<reference evidence="3" key="1">
    <citation type="submission" date="2022-10" db="EMBL/GenBank/DDBJ databases">
        <title>Genome assembly of Pristionchus species.</title>
        <authorList>
            <person name="Yoshida K."/>
            <person name="Sommer R.J."/>
        </authorList>
    </citation>
    <scope>NUCLEOTIDE SEQUENCE [LARGE SCALE GENOMIC DNA]</scope>
    <source>
        <strain evidence="3">RS5460</strain>
    </source>
</reference>
<dbReference type="EMBL" id="BTRK01000006">
    <property type="protein sequence ID" value="GMR61129.1"/>
    <property type="molecule type" value="Genomic_DNA"/>
</dbReference>
<feature type="non-terminal residue" evidence="2">
    <location>
        <position position="1"/>
    </location>
</feature>
<feature type="compositionally biased region" description="Basic and acidic residues" evidence="1">
    <location>
        <begin position="15"/>
        <end position="44"/>
    </location>
</feature>
<gene>
    <name evidence="2" type="ORF">PMAYCL1PPCAC_31324</name>
</gene>
<evidence type="ECO:0000256" key="1">
    <source>
        <dbReference type="SAM" id="MobiDB-lite"/>
    </source>
</evidence>
<comment type="caution">
    <text evidence="2">The sequence shown here is derived from an EMBL/GenBank/DDBJ whole genome shotgun (WGS) entry which is preliminary data.</text>
</comment>
<accession>A0AAN5DDJ9</accession>
<evidence type="ECO:0000313" key="3">
    <source>
        <dbReference type="Proteomes" id="UP001328107"/>
    </source>
</evidence>